<dbReference type="SUPFAM" id="SSF88723">
    <property type="entry name" value="PIN domain-like"/>
    <property type="match status" value="1"/>
</dbReference>
<dbReference type="CDD" id="cd09859">
    <property type="entry name" value="PIN_53EXO"/>
    <property type="match status" value="1"/>
</dbReference>
<dbReference type="InterPro" id="IPR020045">
    <property type="entry name" value="DNA_polI_H3TH"/>
</dbReference>
<dbReference type="InterPro" id="IPR020046">
    <property type="entry name" value="5-3_exonucl_a-hlix_arch_N"/>
</dbReference>
<dbReference type="PATRIC" id="fig|2041.4.peg.1864"/>
<keyword evidence="1" id="KW-0540">Nuclease</keyword>
<dbReference type="GO" id="GO:0008409">
    <property type="term" value="F:5'-3' exonuclease activity"/>
    <property type="evidence" value="ECO:0007669"/>
    <property type="project" value="InterPro"/>
</dbReference>
<name>A0A0U3TGV9_9ACTN</name>
<keyword evidence="10" id="KW-1185">Reference proteome</keyword>
<evidence type="ECO:0000256" key="7">
    <source>
        <dbReference type="SAM" id="MobiDB-lite"/>
    </source>
</evidence>
<dbReference type="Gene3D" id="3.40.50.1010">
    <property type="entry name" value="5'-nuclease"/>
    <property type="match status" value="1"/>
</dbReference>
<dbReference type="AlphaFoldDB" id="A0A0U3TGV9"/>
<dbReference type="Pfam" id="PF02739">
    <property type="entry name" value="5_3_exonuc_N"/>
    <property type="match status" value="1"/>
</dbReference>
<gene>
    <name evidence="9" type="ORF">AERYTH_08900</name>
</gene>
<evidence type="ECO:0000256" key="1">
    <source>
        <dbReference type="ARBA" id="ARBA00022722"/>
    </source>
</evidence>
<evidence type="ECO:0000313" key="9">
    <source>
        <dbReference type="EMBL" id="ALX04807.1"/>
    </source>
</evidence>
<keyword evidence="2" id="KW-0378">Hydrolase</keyword>
<sequence length="315" mass="33378">MLLLDSASLYFRAFYGVPDSFKAPDGTVVNALRGLLDFVSTLVDQHRPDAVVACWDDDWRPQWRVDLLPSYKTHRVAQAGEDGLGEASSDGAGGTGAAEESPELLTPQVPLIAEALGILAIPVVGREGAEADDVIGSLAQAWDGPVDIVTGDRDLFQLVDDDAGVRVLYTARGVSSADVVDAAWIRAKYGVEPQQYADFATMRGDTSDGIPGVPGIGEKTAALLLDAYGDLDGILTAAHDPDSAVKPRVRASLVENEELVGVMRQVVRVRDDVCGTDVVRALAPLAPEQRDALEAFGTTWGLGGVVERLTAALSR</sequence>
<evidence type="ECO:0000256" key="4">
    <source>
        <dbReference type="ARBA" id="ARBA00023125"/>
    </source>
</evidence>
<dbReference type="STRING" id="2041.AERYTH_08900"/>
<protein>
    <recommendedName>
        <fullName evidence="6">5'-3' exonuclease</fullName>
    </recommendedName>
</protein>
<evidence type="ECO:0000256" key="2">
    <source>
        <dbReference type="ARBA" id="ARBA00022801"/>
    </source>
</evidence>
<evidence type="ECO:0000256" key="6">
    <source>
        <dbReference type="ARBA" id="ARBA00050026"/>
    </source>
</evidence>
<dbReference type="KEGG" id="aer:AERYTH_08900"/>
<dbReference type="Pfam" id="PF01367">
    <property type="entry name" value="5_3_exonuc"/>
    <property type="match status" value="1"/>
</dbReference>
<evidence type="ECO:0000259" key="8">
    <source>
        <dbReference type="SMART" id="SM00475"/>
    </source>
</evidence>
<keyword evidence="3 9" id="KW-0269">Exonuclease</keyword>
<dbReference type="SMART" id="SM00279">
    <property type="entry name" value="HhH2"/>
    <property type="match status" value="1"/>
</dbReference>
<evidence type="ECO:0000313" key="10">
    <source>
        <dbReference type="Proteomes" id="UP000067689"/>
    </source>
</evidence>
<dbReference type="InterPro" id="IPR036279">
    <property type="entry name" value="5-3_exonuclease_C_sf"/>
</dbReference>
<dbReference type="SUPFAM" id="SSF47807">
    <property type="entry name" value="5' to 3' exonuclease, C-terminal subdomain"/>
    <property type="match status" value="1"/>
</dbReference>
<proteinExistence type="predicted"/>
<evidence type="ECO:0000256" key="3">
    <source>
        <dbReference type="ARBA" id="ARBA00022839"/>
    </source>
</evidence>
<keyword evidence="4" id="KW-0238">DNA-binding</keyword>
<dbReference type="InterPro" id="IPR008918">
    <property type="entry name" value="HhH2"/>
</dbReference>
<dbReference type="InterPro" id="IPR002421">
    <property type="entry name" value="5-3_exonuclease"/>
</dbReference>
<dbReference type="Proteomes" id="UP000067689">
    <property type="component" value="Chromosome"/>
</dbReference>
<evidence type="ECO:0000256" key="5">
    <source>
        <dbReference type="ARBA" id="ARBA00049957"/>
    </source>
</evidence>
<dbReference type="InterPro" id="IPR029060">
    <property type="entry name" value="PIN-like_dom_sf"/>
</dbReference>
<accession>A0A0U3TGV9</accession>
<dbReference type="InterPro" id="IPR038969">
    <property type="entry name" value="FEN"/>
</dbReference>
<dbReference type="GO" id="GO:0033567">
    <property type="term" value="P:DNA replication, Okazaki fragment processing"/>
    <property type="evidence" value="ECO:0007669"/>
    <property type="project" value="InterPro"/>
</dbReference>
<reference evidence="9 10" key="1">
    <citation type="journal article" date="1991" name="Int. J. Syst. Bacteriol.">
        <title>Description of the erythromycin-producing bacterium Arthrobacter sp. strain NRRL B-3381 as Aeromicrobium erythreum gen. nov., sp. nov.</title>
        <authorList>
            <person name="Miller E.S."/>
            <person name="Woese C.R."/>
            <person name="Brenner S."/>
        </authorList>
    </citation>
    <scope>NUCLEOTIDE SEQUENCE [LARGE SCALE GENOMIC DNA]</scope>
    <source>
        <strain evidence="9 10">AR18</strain>
    </source>
</reference>
<dbReference type="PANTHER" id="PTHR42646">
    <property type="entry name" value="FLAP ENDONUCLEASE XNI"/>
    <property type="match status" value="1"/>
</dbReference>
<feature type="region of interest" description="Disordered" evidence="7">
    <location>
        <begin position="80"/>
        <end position="101"/>
    </location>
</feature>
<dbReference type="Gene3D" id="1.10.150.20">
    <property type="entry name" value="5' to 3' exonuclease, C-terminal subdomain"/>
    <property type="match status" value="1"/>
</dbReference>
<dbReference type="GO" id="GO:0003677">
    <property type="term" value="F:DNA binding"/>
    <property type="evidence" value="ECO:0007669"/>
    <property type="project" value="UniProtKB-KW"/>
</dbReference>
<organism evidence="9 10">
    <name type="scientific">Aeromicrobium erythreum</name>
    <dbReference type="NCBI Taxonomy" id="2041"/>
    <lineage>
        <taxon>Bacteria</taxon>
        <taxon>Bacillati</taxon>
        <taxon>Actinomycetota</taxon>
        <taxon>Actinomycetes</taxon>
        <taxon>Propionibacteriales</taxon>
        <taxon>Nocardioidaceae</taxon>
        <taxon>Aeromicrobium</taxon>
    </lineage>
</organism>
<dbReference type="SMART" id="SM00475">
    <property type="entry name" value="53EXOc"/>
    <property type="match status" value="1"/>
</dbReference>
<dbReference type="PANTHER" id="PTHR42646:SF2">
    <property type="entry name" value="5'-3' EXONUCLEASE FAMILY PROTEIN"/>
    <property type="match status" value="1"/>
</dbReference>
<comment type="function">
    <text evidence="5">5'-3' exonuclease acting preferentially on double-stranded DNA.</text>
</comment>
<dbReference type="EMBL" id="CP011502">
    <property type="protein sequence ID" value="ALX04807.1"/>
    <property type="molecule type" value="Genomic_DNA"/>
</dbReference>
<feature type="domain" description="5'-3' exonuclease" evidence="8">
    <location>
        <begin position="1"/>
        <end position="283"/>
    </location>
</feature>
<dbReference type="CDD" id="cd09898">
    <property type="entry name" value="H3TH_53EXO"/>
    <property type="match status" value="1"/>
</dbReference>
<dbReference type="GO" id="GO:0017108">
    <property type="term" value="F:5'-flap endonuclease activity"/>
    <property type="evidence" value="ECO:0007669"/>
    <property type="project" value="InterPro"/>
</dbReference>